<dbReference type="PaxDb" id="8022-A0A060ZDT1"/>
<accession>A0A060ZDT1</accession>
<protein>
    <submittedName>
        <fullName evidence="1">Uncharacterized protein</fullName>
    </submittedName>
</protein>
<reference evidence="1" key="1">
    <citation type="journal article" date="2014" name="Nat. Commun.">
        <title>The rainbow trout genome provides novel insights into evolution after whole-genome duplication in vertebrates.</title>
        <authorList>
            <person name="Berthelot C."/>
            <person name="Brunet F."/>
            <person name="Chalopin D."/>
            <person name="Juanchich A."/>
            <person name="Bernard M."/>
            <person name="Noel B."/>
            <person name="Bento P."/>
            <person name="Da Silva C."/>
            <person name="Labadie K."/>
            <person name="Alberti A."/>
            <person name="Aury J.M."/>
            <person name="Louis A."/>
            <person name="Dehais P."/>
            <person name="Bardou P."/>
            <person name="Montfort J."/>
            <person name="Klopp C."/>
            <person name="Cabau C."/>
            <person name="Gaspin C."/>
            <person name="Thorgaard G.H."/>
            <person name="Boussaha M."/>
            <person name="Quillet E."/>
            <person name="Guyomard R."/>
            <person name="Galiana D."/>
            <person name="Bobe J."/>
            <person name="Volff J.N."/>
            <person name="Genet C."/>
            <person name="Wincker P."/>
            <person name="Jaillon O."/>
            <person name="Roest Crollius H."/>
            <person name="Guiguen Y."/>
        </authorList>
    </citation>
    <scope>NUCLEOTIDE SEQUENCE [LARGE SCALE GENOMIC DNA]</scope>
</reference>
<evidence type="ECO:0000313" key="2">
    <source>
        <dbReference type="Proteomes" id="UP000193380"/>
    </source>
</evidence>
<dbReference type="STRING" id="8022.A0A060ZDT1"/>
<organism evidence="1 2">
    <name type="scientific">Oncorhynchus mykiss</name>
    <name type="common">Rainbow trout</name>
    <name type="synonym">Salmo gairdneri</name>
    <dbReference type="NCBI Taxonomy" id="8022"/>
    <lineage>
        <taxon>Eukaryota</taxon>
        <taxon>Metazoa</taxon>
        <taxon>Chordata</taxon>
        <taxon>Craniata</taxon>
        <taxon>Vertebrata</taxon>
        <taxon>Euteleostomi</taxon>
        <taxon>Actinopterygii</taxon>
        <taxon>Neopterygii</taxon>
        <taxon>Teleostei</taxon>
        <taxon>Protacanthopterygii</taxon>
        <taxon>Salmoniformes</taxon>
        <taxon>Salmonidae</taxon>
        <taxon>Salmoninae</taxon>
        <taxon>Oncorhynchus</taxon>
    </lineage>
</organism>
<name>A0A060ZDT1_ONCMY</name>
<dbReference type="Proteomes" id="UP000193380">
    <property type="component" value="Unassembled WGS sequence"/>
</dbReference>
<dbReference type="AlphaFoldDB" id="A0A060ZDT1"/>
<evidence type="ECO:0000313" key="1">
    <source>
        <dbReference type="EMBL" id="CDQ99799.1"/>
    </source>
</evidence>
<proteinExistence type="predicted"/>
<sequence length="207" mass="23410">MDYTTITEVEQRNAAQIKHLGENESSIMSIKESILADELDKKFHEQIMQGNLHVLTYNTFCFNGASGSPVINPSHCQVINGIPVYGCQVIAMHTGGFLYKCKETQETQSVIEYAIPLRTILENVLVYLVDTNNVQMLARFTDVAMENPHLFELIACLIIEMTHTLQPGYSDILDGIWKAISKSRKRDEMQKLIIEISVGTSRIELRC</sequence>
<dbReference type="EMBL" id="FR950153">
    <property type="protein sequence ID" value="CDQ99799.1"/>
    <property type="molecule type" value="Genomic_DNA"/>
</dbReference>
<gene>
    <name evidence="1" type="ORF">GSONMT00009253001</name>
</gene>
<reference evidence="1" key="2">
    <citation type="submission" date="2014-03" db="EMBL/GenBank/DDBJ databases">
        <authorList>
            <person name="Genoscope - CEA"/>
        </authorList>
    </citation>
    <scope>NUCLEOTIDE SEQUENCE</scope>
</reference>